<dbReference type="GO" id="GO:0004185">
    <property type="term" value="F:serine-type carboxypeptidase activity"/>
    <property type="evidence" value="ECO:0007669"/>
    <property type="project" value="InterPro"/>
</dbReference>
<dbReference type="Gene3D" id="3.40.50.1820">
    <property type="entry name" value="alpha/beta hydrolase"/>
    <property type="match status" value="1"/>
</dbReference>
<organism evidence="2 3">
    <name type="scientific">Stephania yunnanensis</name>
    <dbReference type="NCBI Taxonomy" id="152371"/>
    <lineage>
        <taxon>Eukaryota</taxon>
        <taxon>Viridiplantae</taxon>
        <taxon>Streptophyta</taxon>
        <taxon>Embryophyta</taxon>
        <taxon>Tracheophyta</taxon>
        <taxon>Spermatophyta</taxon>
        <taxon>Magnoliopsida</taxon>
        <taxon>Ranunculales</taxon>
        <taxon>Menispermaceae</taxon>
        <taxon>Menispermoideae</taxon>
        <taxon>Cissampelideae</taxon>
        <taxon>Stephania</taxon>
    </lineage>
</organism>
<proteinExistence type="inferred from homology"/>
<sequence length="311" mass="35765">MLNFVKNSPLPLLKEANRSTKKVKNRHDNYSEKTVDGHDAMMNEDATQSGGLKRQKMMPSILEIRTNDYIRTTKDDGSVKLVFRESIQDKINMHMKRLLVVRVLGRTIGFKTLNDRMGLLWQPKVTMKVMNIDNGEISGSAYDTLAAVTAKANKWNPSKISLVGRATLWKFVLITIPLYIMQTTTIPKGVCNDLDKWDELFLVASWKLWTARNRAVLADEWNRTPLYNCYMSHYRTLPFTGAGVTTALRLLPVALVEDLVVRLLGQPKVEFKQFGWYIDVDEKNKRSFFYYFVEGYGDIDKLPLTLWLNGD</sequence>
<dbReference type="GO" id="GO:0006508">
    <property type="term" value="P:proteolysis"/>
    <property type="evidence" value="ECO:0007669"/>
    <property type="project" value="InterPro"/>
</dbReference>
<dbReference type="Proteomes" id="UP001420932">
    <property type="component" value="Unassembled WGS sequence"/>
</dbReference>
<evidence type="ECO:0000313" key="3">
    <source>
        <dbReference type="Proteomes" id="UP001420932"/>
    </source>
</evidence>
<dbReference type="AlphaFoldDB" id="A0AAP0JIC2"/>
<dbReference type="InterPro" id="IPR029058">
    <property type="entry name" value="AB_hydrolase_fold"/>
</dbReference>
<evidence type="ECO:0000256" key="1">
    <source>
        <dbReference type="ARBA" id="ARBA00009431"/>
    </source>
</evidence>
<reference evidence="2 3" key="1">
    <citation type="submission" date="2024-01" db="EMBL/GenBank/DDBJ databases">
        <title>Genome assemblies of Stephania.</title>
        <authorList>
            <person name="Yang L."/>
        </authorList>
    </citation>
    <scope>NUCLEOTIDE SEQUENCE [LARGE SCALE GENOMIC DNA]</scope>
    <source>
        <strain evidence="2">YNDBR</strain>
        <tissue evidence="2">Leaf</tissue>
    </source>
</reference>
<dbReference type="SUPFAM" id="SSF53474">
    <property type="entry name" value="alpha/beta-Hydrolases"/>
    <property type="match status" value="1"/>
</dbReference>
<keyword evidence="3" id="KW-1185">Reference proteome</keyword>
<dbReference type="InterPro" id="IPR001563">
    <property type="entry name" value="Peptidase_S10"/>
</dbReference>
<gene>
    <name evidence="2" type="ORF">Syun_013931</name>
</gene>
<accession>A0AAP0JIC2</accession>
<dbReference type="Pfam" id="PF00450">
    <property type="entry name" value="Peptidase_S10"/>
    <property type="match status" value="1"/>
</dbReference>
<dbReference type="EMBL" id="JBBNAF010000006">
    <property type="protein sequence ID" value="KAK9134601.1"/>
    <property type="molecule type" value="Genomic_DNA"/>
</dbReference>
<protein>
    <submittedName>
        <fullName evidence="2">Uncharacterized protein</fullName>
    </submittedName>
</protein>
<comment type="caution">
    <text evidence="2">The sequence shown here is derived from an EMBL/GenBank/DDBJ whole genome shotgun (WGS) entry which is preliminary data.</text>
</comment>
<name>A0AAP0JIC2_9MAGN</name>
<evidence type="ECO:0000313" key="2">
    <source>
        <dbReference type="EMBL" id="KAK9134601.1"/>
    </source>
</evidence>
<comment type="similarity">
    <text evidence="1">Belongs to the peptidase S10 family.</text>
</comment>